<dbReference type="RefSeq" id="WP_186895686.1">
    <property type="nucleotide sequence ID" value="NZ_WJBE01000041.1"/>
</dbReference>
<dbReference type="Proteomes" id="UP000622405">
    <property type="component" value="Unassembled WGS sequence"/>
</dbReference>
<proteinExistence type="predicted"/>
<sequence length="57" mass="6372">MNENGICPLFSHDDGTSVVQSKCKKDGCAWWDGTADLCIVFSIKNSLDELEYTTRTQ</sequence>
<dbReference type="EMBL" id="WJBE01000041">
    <property type="protein sequence ID" value="MBC3901670.1"/>
    <property type="molecule type" value="Genomic_DNA"/>
</dbReference>
<organism evidence="1 2">
    <name type="scientific">Acetobacterium malicum</name>
    <dbReference type="NCBI Taxonomy" id="52692"/>
    <lineage>
        <taxon>Bacteria</taxon>
        <taxon>Bacillati</taxon>
        <taxon>Bacillota</taxon>
        <taxon>Clostridia</taxon>
        <taxon>Eubacteriales</taxon>
        <taxon>Eubacteriaceae</taxon>
        <taxon>Acetobacterium</taxon>
    </lineage>
</organism>
<accession>A0ABR6Z2B1</accession>
<reference evidence="1 2" key="1">
    <citation type="journal article" date="2020" name="mSystems">
        <title>Defining Genomic and Predicted Metabolic Features of the Acetobacterium Genus.</title>
        <authorList>
            <person name="Ross D.E."/>
            <person name="Marshall C.W."/>
            <person name="Gulliver D."/>
            <person name="May H.D."/>
            <person name="Norman R.S."/>
        </authorList>
    </citation>
    <scope>NUCLEOTIDE SEQUENCE [LARGE SCALE GENOMIC DNA]</scope>
    <source>
        <strain evidence="1 2">DSM 4132</strain>
    </source>
</reference>
<protein>
    <recommendedName>
        <fullName evidence="3">P-type domain-containing protein</fullName>
    </recommendedName>
</protein>
<evidence type="ECO:0000313" key="1">
    <source>
        <dbReference type="EMBL" id="MBC3901670.1"/>
    </source>
</evidence>
<evidence type="ECO:0000313" key="2">
    <source>
        <dbReference type="Proteomes" id="UP000622405"/>
    </source>
</evidence>
<keyword evidence="2" id="KW-1185">Reference proteome</keyword>
<evidence type="ECO:0008006" key="3">
    <source>
        <dbReference type="Google" id="ProtNLM"/>
    </source>
</evidence>
<gene>
    <name evidence="1" type="ORF">GH811_18930</name>
</gene>
<name>A0ABR6Z2B1_9FIRM</name>
<comment type="caution">
    <text evidence="1">The sequence shown here is derived from an EMBL/GenBank/DDBJ whole genome shotgun (WGS) entry which is preliminary data.</text>
</comment>